<evidence type="ECO:0000313" key="2">
    <source>
        <dbReference type="Proteomes" id="UP001177260"/>
    </source>
</evidence>
<sequence>MNVRLIAMAEFRDLEKGSEVVSASDEEQTLPSQNKAQDGSVRGNAADADQVDWDGPEDEENPFNWPRWKKMRQLVLMAFNTFITPLASSMFAPGVADVMREFKSTYTMLASFVVSIYILGYMVGPFLIAPLSELYGRVPLYHTCNVLFLIFTIACAVAQSLPQLMVFRLLAGIAGVCPLTIGSGTVADMVPKEKRAGIMAIWALGPIMGPVIGPVAGGFLAEAEGWRWVFWVIAIATGVMTIACMICYRESYAPVVLERKAARLRKETGNEKLHSIHYKGRLTLDLFLSAMARPMKLLFRSPIVFMLAMFASVTYGYLYLMFTTITPIFENTYGFSPGVAGLSYLGFGIGSVLGLIICGIVSNRIAVAHTARGCFTPESRLPPMLVGCWAIPIGLFWYGWSAKAQTHWIVPILGTGVFALGLMSVFMSANTYLVDSYLRYAASVTAANTALRSLVGAVLPLAGPSMYDALGLGWGNSLLAFIALAMCMYVDVHDTSRSISYNQARVIIRQLIAGLRAWGIYYCMFVLAIIGAGGIFTGTNPSYTPLELAHHFKTAEVRFVISQPELVGAVQTAIKESRIPDQNVRVFNPLDQPIPEGFRSWTEFFEAGEADWVSFDNEKVCTETTAARLFSSGTTGLPKAVTITHRNLIAQHEVVFVVNQKPHQISRVVAVPIFHAAAVPSVHFSTLKAGQPTYIMRRFELGEFLRAVEEHKITDLAIVPPIALAIIMNPMSHERPYLKSLKSAACGAAPLDKAAQAKFQAMMSDGAPFTQVWGMTETCCVATLFKYPENDDGGSVGRLVANLEAKLVNDKNENISAFNVRGELCVRGPTVTPGYFNNDAANAESFDSDGWFHTGDIAYCDQRTLKWYIVDRKKELIKVRGFQVAPPELEAVLLTHPLIVDAAVIGLRGVAPDTELPRAYVVKRPGAEGKKLTKVQVRDYLEERLARYKALTGGVKFVDTIPKNASGKILKKVLREESQKEINRGVKL</sequence>
<dbReference type="EMBL" id="JAOPJF010000025">
    <property type="protein sequence ID" value="KAK1145243.1"/>
    <property type="molecule type" value="Genomic_DNA"/>
</dbReference>
<evidence type="ECO:0000313" key="1">
    <source>
        <dbReference type="EMBL" id="KAK1145243.1"/>
    </source>
</evidence>
<gene>
    <name evidence="1" type="ORF">N8T08_004396</name>
</gene>
<reference evidence="1 2" key="1">
    <citation type="journal article" date="2023" name="ACS Omega">
        <title>Identification of the Neoaspergillic Acid Biosynthesis Gene Cluster by Establishing an In Vitro CRISPR-Ribonucleoprotein Genetic System in Aspergillus melleus.</title>
        <authorList>
            <person name="Yuan B."/>
            <person name="Grau M.F."/>
            <person name="Murata R.M."/>
            <person name="Torok T."/>
            <person name="Venkateswaran K."/>
            <person name="Stajich J.E."/>
            <person name="Wang C.C.C."/>
        </authorList>
    </citation>
    <scope>NUCLEOTIDE SEQUENCE [LARGE SCALE GENOMIC DNA]</scope>
    <source>
        <strain evidence="1 2">IMV 1140</strain>
    </source>
</reference>
<comment type="caution">
    <text evidence="1">The sequence shown here is derived from an EMBL/GenBank/DDBJ whole genome shotgun (WGS) entry which is preliminary data.</text>
</comment>
<keyword evidence="2" id="KW-1185">Reference proteome</keyword>
<dbReference type="Proteomes" id="UP001177260">
    <property type="component" value="Unassembled WGS sequence"/>
</dbReference>
<name>A0ACC3B4T8_9EURO</name>
<proteinExistence type="predicted"/>
<accession>A0ACC3B4T8</accession>
<organism evidence="1 2">
    <name type="scientific">Aspergillus melleus</name>
    <dbReference type="NCBI Taxonomy" id="138277"/>
    <lineage>
        <taxon>Eukaryota</taxon>
        <taxon>Fungi</taxon>
        <taxon>Dikarya</taxon>
        <taxon>Ascomycota</taxon>
        <taxon>Pezizomycotina</taxon>
        <taxon>Eurotiomycetes</taxon>
        <taxon>Eurotiomycetidae</taxon>
        <taxon>Eurotiales</taxon>
        <taxon>Aspergillaceae</taxon>
        <taxon>Aspergillus</taxon>
        <taxon>Aspergillus subgen. Circumdati</taxon>
    </lineage>
</organism>
<protein>
    <submittedName>
        <fullName evidence="1">Uncharacterized protein</fullName>
    </submittedName>
</protein>